<dbReference type="Pfam" id="PF02018">
    <property type="entry name" value="CBM_4_9"/>
    <property type="match status" value="1"/>
</dbReference>
<feature type="non-terminal residue" evidence="3">
    <location>
        <position position="1"/>
    </location>
</feature>
<sequence>LNPLSAHACISSAPIYCQPTLACSPPPATTTPLIPPYDNPSFESGTLFGSWTQNTPTTPANFDTSISTEQAHSGTRSLKLVYNNLADDFISWEHRVRFEPGARYEFSFWYYHLVQHRGTLSLRVEYPGTSMPLVIQMAHQGVERWLNQKFSLTPSTSFGTVIFSYAAARGTTGGDTVWVDDVTVTK</sequence>
<evidence type="ECO:0000313" key="3">
    <source>
        <dbReference type="EMBL" id="KAK0658892.1"/>
    </source>
</evidence>
<organism evidence="3 4">
    <name type="scientific">Cercophora samala</name>
    <dbReference type="NCBI Taxonomy" id="330535"/>
    <lineage>
        <taxon>Eukaryota</taxon>
        <taxon>Fungi</taxon>
        <taxon>Dikarya</taxon>
        <taxon>Ascomycota</taxon>
        <taxon>Pezizomycotina</taxon>
        <taxon>Sordariomycetes</taxon>
        <taxon>Sordariomycetidae</taxon>
        <taxon>Sordariales</taxon>
        <taxon>Lasiosphaeriaceae</taxon>
        <taxon>Cercophora</taxon>
    </lineage>
</organism>
<name>A0AA39YUK1_9PEZI</name>
<dbReference type="Gene3D" id="2.60.120.260">
    <property type="entry name" value="Galactose-binding domain-like"/>
    <property type="match status" value="1"/>
</dbReference>
<feature type="non-terminal residue" evidence="3">
    <location>
        <position position="186"/>
    </location>
</feature>
<proteinExistence type="predicted"/>
<accession>A0AA39YUK1</accession>
<dbReference type="Proteomes" id="UP001174997">
    <property type="component" value="Unassembled WGS sequence"/>
</dbReference>
<evidence type="ECO:0000256" key="1">
    <source>
        <dbReference type="ARBA" id="ARBA00022801"/>
    </source>
</evidence>
<reference evidence="3" key="1">
    <citation type="submission" date="2023-06" db="EMBL/GenBank/DDBJ databases">
        <title>Genome-scale phylogeny and comparative genomics of the fungal order Sordariales.</title>
        <authorList>
            <consortium name="Lawrence Berkeley National Laboratory"/>
            <person name="Hensen N."/>
            <person name="Bonometti L."/>
            <person name="Westerberg I."/>
            <person name="Brannstrom I.O."/>
            <person name="Guillou S."/>
            <person name="Cros-Aarteil S."/>
            <person name="Calhoun S."/>
            <person name="Haridas S."/>
            <person name="Kuo A."/>
            <person name="Mondo S."/>
            <person name="Pangilinan J."/>
            <person name="Riley R."/>
            <person name="Labutti K."/>
            <person name="Andreopoulos B."/>
            <person name="Lipzen A."/>
            <person name="Chen C."/>
            <person name="Yanf M."/>
            <person name="Daum C."/>
            <person name="Ng V."/>
            <person name="Clum A."/>
            <person name="Steindorff A."/>
            <person name="Ohm R."/>
            <person name="Martin F."/>
            <person name="Silar P."/>
            <person name="Natvig D."/>
            <person name="Lalanne C."/>
            <person name="Gautier V."/>
            <person name="Ament-Velasquez S.L."/>
            <person name="Kruys A."/>
            <person name="Hutchinson M.I."/>
            <person name="Powell A.J."/>
            <person name="Barry K."/>
            <person name="Miller A.N."/>
            <person name="Grigoriev I.V."/>
            <person name="Debuchy R."/>
            <person name="Gladieux P."/>
            <person name="Thoren M.H."/>
            <person name="Johannesson H."/>
        </authorList>
    </citation>
    <scope>NUCLEOTIDE SEQUENCE</scope>
    <source>
        <strain evidence="3">CBS 307.81</strain>
    </source>
</reference>
<evidence type="ECO:0000259" key="2">
    <source>
        <dbReference type="Pfam" id="PF02018"/>
    </source>
</evidence>
<feature type="domain" description="CBM-cenC" evidence="2">
    <location>
        <begin position="39"/>
        <end position="161"/>
    </location>
</feature>
<dbReference type="InterPro" id="IPR008979">
    <property type="entry name" value="Galactose-bd-like_sf"/>
</dbReference>
<evidence type="ECO:0000313" key="4">
    <source>
        <dbReference type="Proteomes" id="UP001174997"/>
    </source>
</evidence>
<keyword evidence="1" id="KW-0378">Hydrolase</keyword>
<keyword evidence="4" id="KW-1185">Reference proteome</keyword>
<dbReference type="EMBL" id="JAULSY010000196">
    <property type="protein sequence ID" value="KAK0658892.1"/>
    <property type="molecule type" value="Genomic_DNA"/>
</dbReference>
<dbReference type="AlphaFoldDB" id="A0AA39YUK1"/>
<dbReference type="GO" id="GO:0016020">
    <property type="term" value="C:membrane"/>
    <property type="evidence" value="ECO:0007669"/>
    <property type="project" value="InterPro"/>
</dbReference>
<comment type="caution">
    <text evidence="3">The sequence shown here is derived from an EMBL/GenBank/DDBJ whole genome shotgun (WGS) entry which is preliminary data.</text>
</comment>
<dbReference type="InterPro" id="IPR003305">
    <property type="entry name" value="CenC_carb-bd"/>
</dbReference>
<dbReference type="GO" id="GO:0016798">
    <property type="term" value="F:hydrolase activity, acting on glycosyl bonds"/>
    <property type="evidence" value="ECO:0007669"/>
    <property type="project" value="InterPro"/>
</dbReference>
<gene>
    <name evidence="3" type="ORF">QBC41DRAFT_187981</name>
</gene>
<protein>
    <recommendedName>
        <fullName evidence="2">CBM-cenC domain-containing protein</fullName>
    </recommendedName>
</protein>
<dbReference type="SUPFAM" id="SSF49785">
    <property type="entry name" value="Galactose-binding domain-like"/>
    <property type="match status" value="1"/>
</dbReference>